<dbReference type="EMBL" id="KI286188">
    <property type="protein sequence ID" value="ESA11278.1"/>
    <property type="molecule type" value="Genomic_DNA"/>
</dbReference>
<sequence>MATNKKLINKITVLNQSKKSSDLPVQSQDPRKFPPRSKIITKEISSKSIVPKITTIQHAELRNY</sequence>
<dbReference type="HOGENOM" id="CLU_2868742_0_0_1"/>
<protein>
    <submittedName>
        <fullName evidence="1">Uncharacterized protein</fullName>
    </submittedName>
</protein>
<organism evidence="1">
    <name type="scientific">Rhizophagus irregularis (strain DAOM 181602 / DAOM 197198 / MUCL 43194)</name>
    <name type="common">Arbuscular mycorrhizal fungus</name>
    <name type="synonym">Glomus intraradices</name>
    <dbReference type="NCBI Taxonomy" id="747089"/>
    <lineage>
        <taxon>Eukaryota</taxon>
        <taxon>Fungi</taxon>
        <taxon>Fungi incertae sedis</taxon>
        <taxon>Mucoromycota</taxon>
        <taxon>Glomeromycotina</taxon>
        <taxon>Glomeromycetes</taxon>
        <taxon>Glomerales</taxon>
        <taxon>Glomeraceae</taxon>
        <taxon>Rhizophagus</taxon>
    </lineage>
</organism>
<name>U9TY61_RHIID</name>
<gene>
    <name evidence="1" type="ORF">GLOINDRAFT_28472</name>
</gene>
<accession>U9TY61</accession>
<evidence type="ECO:0000313" key="1">
    <source>
        <dbReference type="EMBL" id="ESA11278.1"/>
    </source>
</evidence>
<dbReference type="AlphaFoldDB" id="U9TY61"/>
<reference evidence="1" key="1">
    <citation type="submission" date="2013-07" db="EMBL/GenBank/DDBJ databases">
        <title>The genome of an arbuscular mycorrhizal fungus provides insights into the evolution of the oldest plant symbiosis.</title>
        <authorList>
            <consortium name="DOE Joint Genome Institute"/>
            <person name="Tisserant E."/>
            <person name="Malbreil M."/>
            <person name="Kuo A."/>
            <person name="Kohler A."/>
            <person name="Symeonidi A."/>
            <person name="Balestrini R."/>
            <person name="Charron P."/>
            <person name="Duensing N."/>
            <person name="Frei-dit-Frey N."/>
            <person name="Gianinazzi-Pearson V."/>
            <person name="Gilbert B."/>
            <person name="Handa Y."/>
            <person name="Hijri M."/>
            <person name="Kaul R."/>
            <person name="Kawaguchi M."/>
            <person name="Krajinski F."/>
            <person name="Lammers P."/>
            <person name="Lapierre D."/>
            <person name="Masclaux F.G."/>
            <person name="Murat C."/>
            <person name="Morin E."/>
            <person name="Ndikumana S."/>
            <person name="Pagni M."/>
            <person name="Petitpierre D."/>
            <person name="Requena N."/>
            <person name="Rosikiewicz P."/>
            <person name="Riley R."/>
            <person name="Saito K."/>
            <person name="San Clemente H."/>
            <person name="Shapiro H."/>
            <person name="van Tuinen D."/>
            <person name="Becard G."/>
            <person name="Bonfante P."/>
            <person name="Paszkowski U."/>
            <person name="Shachar-Hill Y."/>
            <person name="Young J.P."/>
            <person name="Sanders I.R."/>
            <person name="Henrissat B."/>
            <person name="Rensing S.A."/>
            <person name="Grigoriev I.V."/>
            <person name="Corradi N."/>
            <person name="Roux C."/>
            <person name="Martin F."/>
        </authorList>
    </citation>
    <scope>NUCLEOTIDE SEQUENCE</scope>
    <source>
        <strain evidence="1">DAOM 197198</strain>
    </source>
</reference>
<proteinExistence type="predicted"/>